<evidence type="ECO:0008006" key="4">
    <source>
        <dbReference type="Google" id="ProtNLM"/>
    </source>
</evidence>
<organism evidence="2 3">
    <name type="scientific">Kwoniella shivajii</name>
    <dbReference type="NCBI Taxonomy" id="564305"/>
    <lineage>
        <taxon>Eukaryota</taxon>
        <taxon>Fungi</taxon>
        <taxon>Dikarya</taxon>
        <taxon>Basidiomycota</taxon>
        <taxon>Agaricomycotina</taxon>
        <taxon>Tremellomycetes</taxon>
        <taxon>Tremellales</taxon>
        <taxon>Cryptococcaceae</taxon>
        <taxon>Kwoniella</taxon>
    </lineage>
</organism>
<accession>A0ABZ1CRR3</accession>
<protein>
    <recommendedName>
        <fullName evidence="4">Brl1/Brr6 domain-containing protein</fullName>
    </recommendedName>
</protein>
<gene>
    <name evidence="2" type="ORF">IL334_001368</name>
</gene>
<dbReference type="EMBL" id="CP141881">
    <property type="protein sequence ID" value="WRT64436.1"/>
    <property type="molecule type" value="Genomic_DNA"/>
</dbReference>
<keyword evidence="3" id="KW-1185">Reference proteome</keyword>
<evidence type="ECO:0000313" key="3">
    <source>
        <dbReference type="Proteomes" id="UP001329825"/>
    </source>
</evidence>
<dbReference type="RefSeq" id="XP_062789176.1">
    <property type="nucleotide sequence ID" value="XM_062933125.1"/>
</dbReference>
<proteinExistence type="predicted"/>
<name>A0ABZ1CRR3_9TREE</name>
<feature type="region of interest" description="Disordered" evidence="1">
    <location>
        <begin position="130"/>
        <end position="153"/>
    </location>
</feature>
<dbReference type="GeneID" id="87953499"/>
<evidence type="ECO:0000313" key="2">
    <source>
        <dbReference type="EMBL" id="WRT64436.1"/>
    </source>
</evidence>
<reference evidence="2 3" key="1">
    <citation type="submission" date="2024-01" db="EMBL/GenBank/DDBJ databases">
        <title>Comparative genomics of Cryptococcus and Kwoniella reveals pathogenesis evolution and contrasting modes of karyotype evolution via chromosome fusion or intercentromeric recombination.</title>
        <authorList>
            <person name="Coelho M.A."/>
            <person name="David-Palma M."/>
            <person name="Shea T."/>
            <person name="Bowers K."/>
            <person name="McGinley-Smith S."/>
            <person name="Mohammad A.W."/>
            <person name="Gnirke A."/>
            <person name="Yurkov A.M."/>
            <person name="Nowrousian M."/>
            <person name="Sun S."/>
            <person name="Cuomo C.A."/>
            <person name="Heitman J."/>
        </authorList>
    </citation>
    <scope>NUCLEOTIDE SEQUENCE [LARGE SCALE GENOMIC DNA]</scope>
    <source>
        <strain evidence="2">CBS 11374</strain>
    </source>
</reference>
<dbReference type="Proteomes" id="UP001329825">
    <property type="component" value="Chromosome 1"/>
</dbReference>
<evidence type="ECO:0000256" key="1">
    <source>
        <dbReference type="SAM" id="MobiDB-lite"/>
    </source>
</evidence>
<feature type="compositionally biased region" description="Low complexity" evidence="1">
    <location>
        <begin position="134"/>
        <end position="148"/>
    </location>
</feature>
<sequence>MSSSQPLEPSQSRRPVGVLTEQVPSSNDWNLRLNDIETNHSTRLRAAVGRKSNQGLGALSLLLVASAGVNCWLAAKTRSQMSDQHAISEDLARCSHDNTTGWEQLEETTGRLSDAISSLQEAQGMIASANSTNTTCPSSSVAVPPTSTGEAEGDLYVV</sequence>